<dbReference type="GO" id="GO:0003677">
    <property type="term" value="F:DNA binding"/>
    <property type="evidence" value="ECO:0007669"/>
    <property type="project" value="UniProtKB-KW"/>
</dbReference>
<protein>
    <submittedName>
        <fullName evidence="2">DNA-binding beta-propeller fold protein YncE</fullName>
    </submittedName>
</protein>
<evidence type="ECO:0000256" key="1">
    <source>
        <dbReference type="SAM" id="SignalP"/>
    </source>
</evidence>
<dbReference type="InterPro" id="IPR011048">
    <property type="entry name" value="Haem_d1_sf"/>
</dbReference>
<feature type="signal peptide" evidence="1">
    <location>
        <begin position="1"/>
        <end position="37"/>
    </location>
</feature>
<dbReference type="EMBL" id="LT796768">
    <property type="protein sequence ID" value="SKB09404.1"/>
    <property type="molecule type" value="Genomic_DNA"/>
</dbReference>
<evidence type="ECO:0000313" key="2">
    <source>
        <dbReference type="EMBL" id="SKB09404.1"/>
    </source>
</evidence>
<dbReference type="Gene3D" id="2.60.40.2700">
    <property type="match status" value="2"/>
</dbReference>
<dbReference type="Gene3D" id="2.130.10.10">
    <property type="entry name" value="YVTN repeat-like/Quinoprotein amine dehydrogenase"/>
    <property type="match status" value="1"/>
</dbReference>
<feature type="chain" id="PRO_5013160068" evidence="1">
    <location>
        <begin position="38"/>
        <end position="833"/>
    </location>
</feature>
<keyword evidence="1" id="KW-0732">Signal</keyword>
<dbReference type="PANTHER" id="PTHR47197">
    <property type="entry name" value="PROTEIN NIRF"/>
    <property type="match status" value="1"/>
</dbReference>
<dbReference type="InterPro" id="IPR051200">
    <property type="entry name" value="Host-pathogen_enzymatic-act"/>
</dbReference>
<dbReference type="SUPFAM" id="SSF51004">
    <property type="entry name" value="C-terminal (heme d1) domain of cytochrome cd1-nitrite reductase"/>
    <property type="match status" value="1"/>
</dbReference>
<dbReference type="PANTHER" id="PTHR47197:SF3">
    <property type="entry name" value="DIHYDRO-HEME D1 DEHYDROGENASE"/>
    <property type="match status" value="1"/>
</dbReference>
<dbReference type="Proteomes" id="UP000191040">
    <property type="component" value="Chromosome I"/>
</dbReference>
<name>A0A1T4Z5W6_9ACTN</name>
<dbReference type="AlphaFoldDB" id="A0A1T4Z5W6"/>
<evidence type="ECO:0000313" key="3">
    <source>
        <dbReference type="Proteomes" id="UP000191040"/>
    </source>
</evidence>
<dbReference type="OrthoDB" id="3747236at2"/>
<proteinExistence type="predicted"/>
<accession>A0A1T4Z5W6</accession>
<dbReference type="InterPro" id="IPR006311">
    <property type="entry name" value="TAT_signal"/>
</dbReference>
<gene>
    <name evidence="2" type="ORF">SAMN06295964_2671</name>
</gene>
<dbReference type="InterPro" id="IPR015943">
    <property type="entry name" value="WD40/YVTN_repeat-like_dom_sf"/>
</dbReference>
<sequence length="833" mass="85043">MSITAMSRASRRGGLRTIVAGLVTACAVAGLSAPAHAAEPRPDTGDGAVTITSPLTTEPGAEVAFEGSGFTAGTSGGAPAWQTVSVKLDDAGDVLATVQVESDGTFDGTLDLPGDVALGEHWLRFLGSNPVVSKHTQSFTVVDELPQGAEVTATVSTGGRGVPAGTVTITVAGNGFEPGEALGARVDGSAKPWGASGATTPTVAAAADGSVAGARLVFAPGTLRAGPHELVIERAAAGAADIAKDVTVPPAAAFSTLSAGSEGTLTLSNLPSGATVPAIEFGDVDFALPATADAAGAVTIAYSIPADAGLGTQPVVITQAGPAATYTLSAKISPSATVFGTEAFDRVETAPGAIQQGLYQSDFSAASDALFATSASVLATSTLYKLDPKTLAVKASTVPAEETPGALWAAYGVGVDDSNGTVWVTNTRQDAVAVYDQDDLSLVKQFPRGTASHSRDVVVDETRGRAYVSEALRSRTTNHIVVFDTETLEVVDRIEIPGVPMSLALDEKKGSLYTVDISAPKAYAIDVAGAAHEVRTIDLGLSDSASASGVDYDPKTQRLFVASQGADNLLVVDARTGKQLADVPTGAGALNVQHDAVNGLTYLANFGGVTVSVVDDSYRVVANLDLQRTNHIATDGKGSVFAVDKAAENQVVKLTPKALQAGTVKVTGTARVGTTLTATTASWATGARLTHQWLRAGKPIAKATGRTYTPTAADRGRALSVRVTGAKAPYAAVTKQSSAVTVRAGVLRAGKPRISGTPKAGKRLVVKRGTWTAGTTVRYRWYVGGKAVKGATKSSFVLQKKHRGKKVTVKVTGSKAGYASVTRAAKAVKVKRK</sequence>
<reference evidence="3" key="1">
    <citation type="submission" date="2017-02" db="EMBL/GenBank/DDBJ databases">
        <authorList>
            <person name="Varghese N."/>
            <person name="Submissions S."/>
        </authorList>
    </citation>
    <scope>NUCLEOTIDE SEQUENCE [LARGE SCALE GENOMIC DNA]</scope>
    <source>
        <strain evidence="3">9H-4</strain>
    </source>
</reference>
<keyword evidence="3" id="KW-1185">Reference proteome</keyword>
<keyword evidence="2" id="KW-0238">DNA-binding</keyword>
<dbReference type="PROSITE" id="PS51318">
    <property type="entry name" value="TAT"/>
    <property type="match status" value="1"/>
</dbReference>
<organism evidence="2 3">
    <name type="scientific">Aeromicrobium choanae</name>
    <dbReference type="NCBI Taxonomy" id="1736691"/>
    <lineage>
        <taxon>Bacteria</taxon>
        <taxon>Bacillati</taxon>
        <taxon>Actinomycetota</taxon>
        <taxon>Actinomycetes</taxon>
        <taxon>Propionibacteriales</taxon>
        <taxon>Nocardioidaceae</taxon>
        <taxon>Aeromicrobium</taxon>
    </lineage>
</organism>
<dbReference type="STRING" id="1736691.SAMN06295964_2671"/>